<dbReference type="GO" id="GO:0005506">
    <property type="term" value="F:iron ion binding"/>
    <property type="evidence" value="ECO:0007669"/>
    <property type="project" value="UniProtKB-UniRule"/>
</dbReference>
<dbReference type="CDD" id="cd01296">
    <property type="entry name" value="Imidazolone-5PH"/>
    <property type="match status" value="1"/>
</dbReference>
<feature type="domain" description="Amidohydrolase-related" evidence="8">
    <location>
        <begin position="78"/>
        <end position="420"/>
    </location>
</feature>
<evidence type="ECO:0000256" key="3">
    <source>
        <dbReference type="ARBA" id="ARBA00022801"/>
    </source>
</evidence>
<evidence type="ECO:0000259" key="8">
    <source>
        <dbReference type="Pfam" id="PF01979"/>
    </source>
</evidence>
<dbReference type="HAMAP" id="MF_00372">
    <property type="entry name" value="HutI"/>
    <property type="match status" value="1"/>
</dbReference>
<dbReference type="Gene3D" id="3.20.20.140">
    <property type="entry name" value="Metal-dependent hydrolases"/>
    <property type="match status" value="1"/>
</dbReference>
<dbReference type="InterPro" id="IPR005920">
    <property type="entry name" value="HutI"/>
</dbReference>
<dbReference type="NCBIfam" id="TIGR01224">
    <property type="entry name" value="hutI"/>
    <property type="match status" value="1"/>
</dbReference>
<dbReference type="InterPro" id="IPR011059">
    <property type="entry name" value="Metal-dep_hydrolase_composite"/>
</dbReference>
<gene>
    <name evidence="7" type="primary">hutI</name>
    <name evidence="9" type="ORF">EDM56_10375</name>
</gene>
<accession>A0A3M8DRI4</accession>
<dbReference type="GO" id="GO:0005737">
    <property type="term" value="C:cytoplasm"/>
    <property type="evidence" value="ECO:0007669"/>
    <property type="project" value="UniProtKB-SubCell"/>
</dbReference>
<keyword evidence="2 7" id="KW-0479">Metal-binding</keyword>
<evidence type="ECO:0000256" key="6">
    <source>
        <dbReference type="ARBA" id="ARBA00023004"/>
    </source>
</evidence>
<comment type="cofactor">
    <cofactor evidence="7">
        <name>Zn(2+)</name>
        <dbReference type="ChEBI" id="CHEBI:29105"/>
    </cofactor>
    <cofactor evidence="7">
        <name>Fe(3+)</name>
        <dbReference type="ChEBI" id="CHEBI:29034"/>
    </cofactor>
    <text evidence="7">Binds 1 zinc or iron ion per subunit.</text>
</comment>
<evidence type="ECO:0000256" key="1">
    <source>
        <dbReference type="ARBA" id="ARBA00012864"/>
    </source>
</evidence>
<feature type="binding site" evidence="7">
    <location>
        <position position="87"/>
    </location>
    <ligand>
        <name>Zn(2+)</name>
        <dbReference type="ChEBI" id="CHEBI:29105"/>
    </ligand>
</feature>
<dbReference type="Pfam" id="PF01979">
    <property type="entry name" value="Amidohydro_1"/>
    <property type="match status" value="1"/>
</dbReference>
<feature type="binding site" evidence="7">
    <location>
        <position position="337"/>
    </location>
    <ligand>
        <name>4-imidazolone-5-propanoate</name>
        <dbReference type="ChEBI" id="CHEBI:77893"/>
    </ligand>
</feature>
<dbReference type="EMBL" id="RHHQ01000008">
    <property type="protein sequence ID" value="RNB89587.1"/>
    <property type="molecule type" value="Genomic_DNA"/>
</dbReference>
<evidence type="ECO:0000256" key="4">
    <source>
        <dbReference type="ARBA" id="ARBA00022808"/>
    </source>
</evidence>
<keyword evidence="6 7" id="KW-0408">Iron</keyword>
<name>A0A3M8DRI4_9BACL</name>
<comment type="pathway">
    <text evidence="7">Amino-acid degradation; L-histidine degradation into L-glutamate; N-formimidoyl-L-glutamate from L-histidine: step 3/3.</text>
</comment>
<comment type="caution">
    <text evidence="9">The sequence shown here is derived from an EMBL/GenBank/DDBJ whole genome shotgun (WGS) entry which is preliminary data.</text>
</comment>
<dbReference type="InterPro" id="IPR006680">
    <property type="entry name" value="Amidohydro-rel"/>
</dbReference>
<keyword evidence="5 7" id="KW-0862">Zinc</keyword>
<comment type="catalytic activity">
    <reaction evidence="7">
        <text>4-imidazolone-5-propanoate + H2O = N-formimidoyl-L-glutamate</text>
        <dbReference type="Rhea" id="RHEA:23660"/>
        <dbReference type="ChEBI" id="CHEBI:15377"/>
        <dbReference type="ChEBI" id="CHEBI:58928"/>
        <dbReference type="ChEBI" id="CHEBI:77893"/>
        <dbReference type="EC" id="3.5.2.7"/>
    </reaction>
</comment>
<feature type="binding site" evidence="7">
    <location>
        <position position="159"/>
    </location>
    <ligand>
        <name>N-formimidoyl-L-glutamate</name>
        <dbReference type="ChEBI" id="CHEBI:58928"/>
    </ligand>
</feature>
<dbReference type="GO" id="GO:0008270">
    <property type="term" value="F:zinc ion binding"/>
    <property type="evidence" value="ECO:0007669"/>
    <property type="project" value="UniProtKB-UniRule"/>
</dbReference>
<dbReference type="PANTHER" id="PTHR42752">
    <property type="entry name" value="IMIDAZOLONEPROPIONASE"/>
    <property type="match status" value="1"/>
</dbReference>
<dbReference type="GO" id="GO:0019557">
    <property type="term" value="P:L-histidine catabolic process to glutamate and formate"/>
    <property type="evidence" value="ECO:0007669"/>
    <property type="project" value="UniProtKB-UniPathway"/>
</dbReference>
<feature type="binding site" evidence="7">
    <location>
        <position position="159"/>
    </location>
    <ligand>
        <name>4-imidazolone-5-propanoate</name>
        <dbReference type="ChEBI" id="CHEBI:77893"/>
    </ligand>
</feature>
<sequence>MENKIDLLVHNIGRLVTMQGQGEAGPRTGNAMAQVGEISKGAVAIVDGTIYAVGSEDEVRAKIAGMNVAQELDAEGRLVTPGLIDAHTHLVHGGSREHELDLKLKGVSYLDILASGGGILSTVRSTRKATEQELYDKARRSLDIMLLQGMTTVEAKSGYGLTLEDELKQLTVARSLNETHPVELVSTFMGAHAVPEEYKGRADEYVDLVINVMLPEVKRQGLAQFCDVFCEHGVFTVEQSRKILTAAKELGFGIKIHADEIEPMGGAQLAGELGCISAEHLLAATDEGFAAMQQAGTVAVCLPATSFNLRLKTHARARRMIEMGVPVAISTDYNPGSSPTESIQLVMTLGCLNLGLTPEEVMTAITVNAAHAIGKANTVGSLEVGKQADLVIFNANNLAYLPYHFGINHVNTVVKRGRVVVAEGRLV</sequence>
<keyword evidence="7" id="KW-0963">Cytoplasm</keyword>
<feature type="binding site" evidence="7">
    <location>
        <position position="257"/>
    </location>
    <ligand>
        <name>Zn(2+)</name>
        <dbReference type="ChEBI" id="CHEBI:29105"/>
    </ligand>
</feature>
<dbReference type="Proteomes" id="UP000271031">
    <property type="component" value="Unassembled WGS sequence"/>
</dbReference>
<protein>
    <recommendedName>
        <fullName evidence="1 7">Imidazolonepropionase</fullName>
        <ecNumber evidence="1 7">3.5.2.7</ecNumber>
    </recommendedName>
    <alternativeName>
        <fullName evidence="7">Imidazolone-5-propionate hydrolase</fullName>
    </alternativeName>
</protein>
<keyword evidence="4 7" id="KW-0369">Histidine metabolism</keyword>
<dbReference type="InterPro" id="IPR032466">
    <property type="entry name" value="Metal_Hydrolase"/>
</dbReference>
<dbReference type="EC" id="3.5.2.7" evidence="1 7"/>
<comment type="similarity">
    <text evidence="7">Belongs to the metallo-dependent hydrolases superfamily. HutI family.</text>
</comment>
<feature type="binding site" evidence="7">
    <location>
        <position position="332"/>
    </location>
    <ligand>
        <name>Fe(3+)</name>
        <dbReference type="ChEBI" id="CHEBI:29034"/>
    </ligand>
</feature>
<feature type="binding site" evidence="7">
    <location>
        <position position="192"/>
    </location>
    <ligand>
        <name>4-imidazolone-5-propanoate</name>
        <dbReference type="ChEBI" id="CHEBI:77893"/>
    </ligand>
</feature>
<keyword evidence="3 7" id="KW-0378">Hydrolase</keyword>
<dbReference type="AlphaFoldDB" id="A0A3M8DRI4"/>
<feature type="binding site" evidence="7">
    <location>
        <position position="87"/>
    </location>
    <ligand>
        <name>Fe(3+)</name>
        <dbReference type="ChEBI" id="CHEBI:29034"/>
    </ligand>
</feature>
<dbReference type="UniPathway" id="UPA00379">
    <property type="reaction ID" value="UER00551"/>
</dbReference>
<feature type="binding site" evidence="7">
    <location>
        <position position="89"/>
    </location>
    <ligand>
        <name>Fe(3+)</name>
        <dbReference type="ChEBI" id="CHEBI:29034"/>
    </ligand>
</feature>
<feature type="binding site" evidence="7">
    <location>
        <position position="336"/>
    </location>
    <ligand>
        <name>N-formimidoyl-L-glutamate</name>
        <dbReference type="ChEBI" id="CHEBI:58928"/>
    </ligand>
</feature>
<dbReference type="GO" id="GO:0019556">
    <property type="term" value="P:L-histidine catabolic process to glutamate and formamide"/>
    <property type="evidence" value="ECO:0007669"/>
    <property type="project" value="UniProtKB-UniRule"/>
</dbReference>
<dbReference type="SUPFAM" id="SSF51556">
    <property type="entry name" value="Metallo-dependent hydrolases"/>
    <property type="match status" value="1"/>
</dbReference>
<feature type="binding site" evidence="7">
    <location>
        <position position="260"/>
    </location>
    <ligand>
        <name>4-imidazolone-5-propanoate</name>
        <dbReference type="ChEBI" id="CHEBI:77893"/>
    </ligand>
</feature>
<feature type="binding site" evidence="7">
    <location>
        <position position="332"/>
    </location>
    <ligand>
        <name>Zn(2+)</name>
        <dbReference type="ChEBI" id="CHEBI:29105"/>
    </ligand>
</feature>
<comment type="subcellular location">
    <subcellularLocation>
        <location evidence="7">Cytoplasm</location>
    </subcellularLocation>
</comment>
<evidence type="ECO:0000313" key="10">
    <source>
        <dbReference type="Proteomes" id="UP000271031"/>
    </source>
</evidence>
<organism evidence="9 10">
    <name type="scientific">Brevibacillus fluminis</name>
    <dbReference type="NCBI Taxonomy" id="511487"/>
    <lineage>
        <taxon>Bacteria</taxon>
        <taxon>Bacillati</taxon>
        <taxon>Bacillota</taxon>
        <taxon>Bacilli</taxon>
        <taxon>Bacillales</taxon>
        <taxon>Paenibacillaceae</taxon>
        <taxon>Brevibacillus</taxon>
    </lineage>
</organism>
<dbReference type="FunFam" id="3.20.20.140:FF:000007">
    <property type="entry name" value="Imidazolonepropionase"/>
    <property type="match status" value="1"/>
</dbReference>
<feature type="binding site" evidence="7">
    <location>
        <position position="96"/>
    </location>
    <ligand>
        <name>4-imidazolone-5-propanoate</name>
        <dbReference type="ChEBI" id="CHEBI:77893"/>
    </ligand>
</feature>
<evidence type="ECO:0000256" key="5">
    <source>
        <dbReference type="ARBA" id="ARBA00022833"/>
    </source>
</evidence>
<dbReference type="Gene3D" id="2.30.40.10">
    <property type="entry name" value="Urease, subunit C, domain 1"/>
    <property type="match status" value="1"/>
</dbReference>
<dbReference type="SUPFAM" id="SSF51338">
    <property type="entry name" value="Composite domain of metallo-dependent hydrolases"/>
    <property type="match status" value="1"/>
</dbReference>
<feature type="binding site" evidence="7">
    <location>
        <position position="89"/>
    </location>
    <ligand>
        <name>Zn(2+)</name>
        <dbReference type="ChEBI" id="CHEBI:29105"/>
    </ligand>
</feature>
<dbReference type="OrthoDB" id="9776455at2"/>
<feature type="binding site" evidence="7">
    <location>
        <position position="257"/>
    </location>
    <ligand>
        <name>Fe(3+)</name>
        <dbReference type="ChEBI" id="CHEBI:29034"/>
    </ligand>
</feature>
<dbReference type="PANTHER" id="PTHR42752:SF1">
    <property type="entry name" value="IMIDAZOLONEPROPIONASE-RELATED"/>
    <property type="match status" value="1"/>
</dbReference>
<evidence type="ECO:0000256" key="2">
    <source>
        <dbReference type="ARBA" id="ARBA00022723"/>
    </source>
</evidence>
<dbReference type="GO" id="GO:0050480">
    <property type="term" value="F:imidazolonepropionase activity"/>
    <property type="evidence" value="ECO:0007669"/>
    <property type="project" value="UniProtKB-UniRule"/>
</dbReference>
<evidence type="ECO:0000256" key="7">
    <source>
        <dbReference type="HAMAP-Rule" id="MF_00372"/>
    </source>
</evidence>
<reference evidence="9 10" key="1">
    <citation type="submission" date="2018-10" db="EMBL/GenBank/DDBJ databases">
        <title>Phylogenomics of Brevibacillus.</title>
        <authorList>
            <person name="Dunlap C."/>
        </authorList>
    </citation>
    <scope>NUCLEOTIDE SEQUENCE [LARGE SCALE GENOMIC DNA]</scope>
    <source>
        <strain evidence="9 10">JCM 15716</strain>
    </source>
</reference>
<keyword evidence="10" id="KW-1185">Reference proteome</keyword>
<feature type="binding site" evidence="7">
    <location>
        <position position="334"/>
    </location>
    <ligand>
        <name>N-formimidoyl-L-glutamate</name>
        <dbReference type="ChEBI" id="CHEBI:58928"/>
    </ligand>
</feature>
<comment type="function">
    <text evidence="7">Catalyzes the hydrolytic cleavage of the carbon-nitrogen bond in imidazolone-5-propanoate to yield N-formimidoyl-L-glutamate. It is the third step in the universal histidine degradation pathway.</text>
</comment>
<proteinExistence type="inferred from homology"/>
<evidence type="ECO:0000313" key="9">
    <source>
        <dbReference type="EMBL" id="RNB89587.1"/>
    </source>
</evidence>